<comment type="caution">
    <text evidence="1">The sequence shown here is derived from an EMBL/GenBank/DDBJ whole genome shotgun (WGS) entry which is preliminary data.</text>
</comment>
<name>A0ABW4MJG6_9BACI</name>
<dbReference type="Proteomes" id="UP001597227">
    <property type="component" value="Unassembled WGS sequence"/>
</dbReference>
<dbReference type="EMBL" id="JBHUEK010000007">
    <property type="protein sequence ID" value="MFD1778023.1"/>
    <property type="molecule type" value="Genomic_DNA"/>
</dbReference>
<evidence type="ECO:0000313" key="2">
    <source>
        <dbReference type="Proteomes" id="UP001597227"/>
    </source>
</evidence>
<proteinExistence type="predicted"/>
<sequence>MDENKLIIGEIEEEAFVLTQFKHMNTQSVISKERLGAICDYLSREVDSGEQEHYITLNDQMPIRLNQAEMRELLDEFMNIRGKLN</sequence>
<protein>
    <submittedName>
        <fullName evidence="1">Uncharacterized protein</fullName>
    </submittedName>
</protein>
<gene>
    <name evidence="1" type="ORF">ACFSFW_05030</name>
</gene>
<accession>A0ABW4MJG6</accession>
<organism evidence="1 2">
    <name type="scientific">Fredinandcohnia salidurans</name>
    <dbReference type="NCBI Taxonomy" id="2595041"/>
    <lineage>
        <taxon>Bacteria</taxon>
        <taxon>Bacillati</taxon>
        <taxon>Bacillota</taxon>
        <taxon>Bacilli</taxon>
        <taxon>Bacillales</taxon>
        <taxon>Bacillaceae</taxon>
        <taxon>Fredinandcohnia</taxon>
    </lineage>
</organism>
<dbReference type="RefSeq" id="WP_388035672.1">
    <property type="nucleotide sequence ID" value="NZ_JBHUEK010000007.1"/>
</dbReference>
<evidence type="ECO:0000313" key="1">
    <source>
        <dbReference type="EMBL" id="MFD1778023.1"/>
    </source>
</evidence>
<keyword evidence="2" id="KW-1185">Reference proteome</keyword>
<reference evidence="2" key="1">
    <citation type="journal article" date="2019" name="Int. J. Syst. Evol. Microbiol.">
        <title>The Global Catalogue of Microorganisms (GCM) 10K type strain sequencing project: providing services to taxonomists for standard genome sequencing and annotation.</title>
        <authorList>
            <consortium name="The Broad Institute Genomics Platform"/>
            <consortium name="The Broad Institute Genome Sequencing Center for Infectious Disease"/>
            <person name="Wu L."/>
            <person name="Ma J."/>
        </authorList>
    </citation>
    <scope>NUCLEOTIDE SEQUENCE [LARGE SCALE GENOMIC DNA]</scope>
    <source>
        <strain evidence="2">CCUG 15531</strain>
    </source>
</reference>